<reference evidence="3 4" key="1">
    <citation type="journal article" date="2016" name="Nat. Commun.">
        <title>Thousands of microbial genomes shed light on interconnected biogeochemical processes in an aquifer system.</title>
        <authorList>
            <person name="Anantharaman K."/>
            <person name="Brown C.T."/>
            <person name="Hug L.A."/>
            <person name="Sharon I."/>
            <person name="Castelle C.J."/>
            <person name="Probst A.J."/>
            <person name="Thomas B.C."/>
            <person name="Singh A."/>
            <person name="Wilkins M.J."/>
            <person name="Karaoz U."/>
            <person name="Brodie E.L."/>
            <person name="Williams K.H."/>
            <person name="Hubbard S.S."/>
            <person name="Banfield J.F."/>
        </authorList>
    </citation>
    <scope>NUCLEOTIDE SEQUENCE [LARGE SCALE GENOMIC DNA]</scope>
</reference>
<accession>A0A1F5AZ04</accession>
<proteinExistence type="inferred from homology"/>
<evidence type="ECO:0000256" key="1">
    <source>
        <dbReference type="ARBA" id="ARBA00006611"/>
    </source>
</evidence>
<dbReference type="InterPro" id="IPR006321">
    <property type="entry name" value="PilT/PilU"/>
</dbReference>
<dbReference type="SUPFAM" id="SSF52540">
    <property type="entry name" value="P-loop containing nucleoside triphosphate hydrolases"/>
    <property type="match status" value="1"/>
</dbReference>
<name>A0A1F5AZ04_9BACT</name>
<dbReference type="Proteomes" id="UP000176639">
    <property type="component" value="Unassembled WGS sequence"/>
</dbReference>
<dbReference type="AlphaFoldDB" id="A0A1F5AZ04"/>
<comment type="caution">
    <text evidence="3">The sequence shown here is derived from an EMBL/GenBank/DDBJ whole genome shotgun (WGS) entry which is preliminary data.</text>
</comment>
<dbReference type="InterPro" id="IPR001482">
    <property type="entry name" value="T2SS/T4SS_dom"/>
</dbReference>
<evidence type="ECO:0000259" key="2">
    <source>
        <dbReference type="Pfam" id="PF00437"/>
    </source>
</evidence>
<sequence length="335" mass="36989">MEIVEIFNNYLRIALSKKASDIYFIAGQPPVGKVEGVLEELAREDIDPQGLAEFVFGIIPTDDARERVAQGKEIDIIYSFEGSRFRTNIHLQQGMFALSIRVVSSTIPTPQFLNFHPTISKFTQLKKGLVLLTGSTASGKSSVIAAIINMINQERRSHVITIEDPIEFVYPRKLAVIEQRQIGLDSHSFSDALKAAFRQDPDIIMVGEMRDLETIATALSAAETGHLVFGTIHSASTVEAIERIVNIFPPNQIQQILNQLSNILVAAVSRELLPRKGGGARIASWEIMINTPAISNLIRENRLASIFSAMQIGAKDGMTTMEQSKFDLRGKGLID</sequence>
<dbReference type="GO" id="GO:0005524">
    <property type="term" value="F:ATP binding"/>
    <property type="evidence" value="ECO:0007669"/>
    <property type="project" value="InterPro"/>
</dbReference>
<dbReference type="InterPro" id="IPR050921">
    <property type="entry name" value="T4SS_GSP_E_ATPase"/>
</dbReference>
<gene>
    <name evidence="3" type="ORF">A2Z10_03140</name>
</gene>
<evidence type="ECO:0000313" key="3">
    <source>
        <dbReference type="EMBL" id="OGD23487.1"/>
    </source>
</evidence>
<evidence type="ECO:0000313" key="4">
    <source>
        <dbReference type="Proteomes" id="UP000176639"/>
    </source>
</evidence>
<dbReference type="NCBIfam" id="TIGR01420">
    <property type="entry name" value="pilT_fam"/>
    <property type="match status" value="1"/>
</dbReference>
<dbReference type="GO" id="GO:0016887">
    <property type="term" value="F:ATP hydrolysis activity"/>
    <property type="evidence" value="ECO:0007669"/>
    <property type="project" value="InterPro"/>
</dbReference>
<comment type="similarity">
    <text evidence="1">Belongs to the GSP E family.</text>
</comment>
<protein>
    <recommendedName>
        <fullName evidence="2">Bacterial type II secretion system protein E domain-containing protein</fullName>
    </recommendedName>
</protein>
<dbReference type="Gene3D" id="3.30.450.90">
    <property type="match status" value="1"/>
</dbReference>
<feature type="domain" description="Bacterial type II secretion system protein E" evidence="2">
    <location>
        <begin position="3"/>
        <end position="271"/>
    </location>
</feature>
<dbReference type="Gene3D" id="3.40.50.300">
    <property type="entry name" value="P-loop containing nucleotide triphosphate hydrolases"/>
    <property type="match status" value="1"/>
</dbReference>
<dbReference type="PANTHER" id="PTHR30486">
    <property type="entry name" value="TWITCHING MOTILITY PROTEIN PILT"/>
    <property type="match status" value="1"/>
</dbReference>
<dbReference type="InterPro" id="IPR027417">
    <property type="entry name" value="P-loop_NTPase"/>
</dbReference>
<organism evidence="3 4">
    <name type="scientific">Candidatus Azambacteria bacterium RBG_16_47_10</name>
    <dbReference type="NCBI Taxonomy" id="1797292"/>
    <lineage>
        <taxon>Bacteria</taxon>
        <taxon>Candidatus Azamiibacteriota</taxon>
    </lineage>
</organism>
<dbReference type="EMBL" id="MEYI01000038">
    <property type="protein sequence ID" value="OGD23487.1"/>
    <property type="molecule type" value="Genomic_DNA"/>
</dbReference>
<dbReference type="Pfam" id="PF00437">
    <property type="entry name" value="T2SSE"/>
    <property type="match status" value="1"/>
</dbReference>
<dbReference type="CDD" id="cd01131">
    <property type="entry name" value="PilT"/>
    <property type="match status" value="1"/>
</dbReference>